<feature type="compositionally biased region" description="Low complexity" evidence="1">
    <location>
        <begin position="598"/>
        <end position="608"/>
    </location>
</feature>
<keyword evidence="3" id="KW-0732">Signal</keyword>
<keyword evidence="2" id="KW-0812">Transmembrane</keyword>
<evidence type="ECO:0000256" key="2">
    <source>
        <dbReference type="SAM" id="Phobius"/>
    </source>
</evidence>
<dbReference type="KEGG" id="dwi:6649835"/>
<feature type="compositionally biased region" description="Polar residues" evidence="1">
    <location>
        <begin position="670"/>
        <end position="681"/>
    </location>
</feature>
<dbReference type="FunCoup" id="B4NF85">
    <property type="interactions" value="36"/>
</dbReference>
<evidence type="ECO:0000313" key="5">
    <source>
        <dbReference type="Proteomes" id="UP000007798"/>
    </source>
</evidence>
<gene>
    <name evidence="4" type="primary">Dwil\GK19114</name>
    <name evidence="4" type="ORF">Dwil_GK19114</name>
</gene>
<feature type="compositionally biased region" description="Basic and acidic residues" evidence="1">
    <location>
        <begin position="394"/>
        <end position="410"/>
    </location>
</feature>
<evidence type="ECO:0000256" key="1">
    <source>
        <dbReference type="SAM" id="MobiDB-lite"/>
    </source>
</evidence>
<dbReference type="STRING" id="7260.B4NF85"/>
<organism evidence="4 5">
    <name type="scientific">Drosophila willistoni</name>
    <name type="common">Fruit fly</name>
    <dbReference type="NCBI Taxonomy" id="7260"/>
    <lineage>
        <taxon>Eukaryota</taxon>
        <taxon>Metazoa</taxon>
        <taxon>Ecdysozoa</taxon>
        <taxon>Arthropoda</taxon>
        <taxon>Hexapoda</taxon>
        <taxon>Insecta</taxon>
        <taxon>Pterygota</taxon>
        <taxon>Neoptera</taxon>
        <taxon>Endopterygota</taxon>
        <taxon>Diptera</taxon>
        <taxon>Brachycera</taxon>
        <taxon>Muscomorpha</taxon>
        <taxon>Ephydroidea</taxon>
        <taxon>Drosophilidae</taxon>
        <taxon>Drosophila</taxon>
        <taxon>Sophophora</taxon>
    </lineage>
</organism>
<dbReference type="eggNOG" id="ENOG502RZ9I">
    <property type="taxonomic scope" value="Eukaryota"/>
</dbReference>
<feature type="region of interest" description="Disordered" evidence="1">
    <location>
        <begin position="620"/>
        <end position="803"/>
    </location>
</feature>
<sequence>MNIYVPFSLWLFFLAPGGCPMYSVDLSTLEVPNDFQNELTLQSMLNSELHQYRNKLYENAKINVRSALTYPFLMGGSDKDKMFYWDPQDEASQQTPKVSRSTNNESDRFLGTNLFGDYTRKCFSTEDIALMSARKDFESLIPKAYPKCLIGDSVVYMLMKYFNTINQIVKGKADAETRRLLQRAYYDALGGYLRFYLLPVAQLSYYAGRLKLCTVERLVALYRQCRVVLNTNGNGWRTPSADILGQLVKTPISPISIEDCKNSESDAASCTLLDQSYVTKEADIVDQMIVTLPHLEPLDNNGFMGNIFIPFRQRRIYNLQSPNSAFILVKFFKIVTNCHRFQGLSQRTYNLKLGNWIRDNLEVHYKDDVFYPGLGGILQVSESLGGPKKATNTSKKEDQEPQMSKEDSKDYQMSLEDMNTEGEKCAPKKVTESRKQSRSPKQSKKHIKSDYLGDGQKLFLAKANINTDNDDCIECDDEMYVAYVAAFLAILLLILLLLICLCMRRAASRERKHRRRPKPAPSEEEQQPPSTPPSIKPPKQGCWNSLFHSKKNKNKENPRKRQPKGMGFQDDYYSRSLGFTDSTSHKTTDRTETDAEGSELLSSTSSLGCQFPRKCLPIKLTREKRDEYYTTSEREPSNARSKKRDKQRQRTEENSKQKNRFIATPYGISEEQSSPRRQTPSPKKLEDASAEYKAKRSTKNPSTSGEESESKKQRHLDNAKTQAEKENLRKECEEYKKTKRKEELAKINESEDKSASGKDPEESSPRKRVKKDKSPYYSPGRAKGGGNSKNSLSWETTFEDDSS</sequence>
<feature type="signal peptide" evidence="3">
    <location>
        <begin position="1"/>
        <end position="20"/>
    </location>
</feature>
<protein>
    <submittedName>
        <fullName evidence="4">Uncharacterized protein</fullName>
    </submittedName>
</protein>
<feature type="region of interest" description="Disordered" evidence="1">
    <location>
        <begin position="385"/>
        <end position="448"/>
    </location>
</feature>
<feature type="compositionally biased region" description="Basic residues" evidence="1">
    <location>
        <begin position="436"/>
        <end position="447"/>
    </location>
</feature>
<dbReference type="HOGENOM" id="CLU_015394_0_0_1"/>
<dbReference type="AlphaFoldDB" id="B4NF85"/>
<feature type="compositionally biased region" description="Basic and acidic residues" evidence="1">
    <location>
        <begin position="683"/>
        <end position="694"/>
    </location>
</feature>
<evidence type="ECO:0000313" key="4">
    <source>
        <dbReference type="EMBL" id="EDW82952.2"/>
    </source>
</evidence>
<feature type="region of interest" description="Disordered" evidence="1">
    <location>
        <begin position="509"/>
        <end position="608"/>
    </location>
</feature>
<feature type="compositionally biased region" description="Basic and acidic residues" evidence="1">
    <location>
        <begin position="708"/>
        <end position="765"/>
    </location>
</feature>
<keyword evidence="2" id="KW-1133">Transmembrane helix</keyword>
<feature type="transmembrane region" description="Helical" evidence="2">
    <location>
        <begin position="480"/>
        <end position="503"/>
    </location>
</feature>
<name>B4NF85_DROWI</name>
<keyword evidence="2" id="KW-0472">Membrane</keyword>
<dbReference type="EMBL" id="CH964251">
    <property type="protein sequence ID" value="EDW82952.2"/>
    <property type="molecule type" value="Genomic_DNA"/>
</dbReference>
<feature type="chain" id="PRO_5006458396" evidence="3">
    <location>
        <begin position="21"/>
        <end position="803"/>
    </location>
</feature>
<feature type="compositionally biased region" description="Basic and acidic residues" evidence="1">
    <location>
        <begin position="620"/>
        <end position="637"/>
    </location>
</feature>
<proteinExistence type="predicted"/>
<dbReference type="InParanoid" id="B4NF85"/>
<reference evidence="4 5" key="1">
    <citation type="journal article" date="2007" name="Nature">
        <title>Evolution of genes and genomes on the Drosophila phylogeny.</title>
        <authorList>
            <consortium name="Drosophila 12 Genomes Consortium"/>
            <person name="Clark A.G."/>
            <person name="Eisen M.B."/>
            <person name="Smith D.R."/>
            <person name="Bergman C.M."/>
            <person name="Oliver B."/>
            <person name="Markow T.A."/>
            <person name="Kaufman T.C."/>
            <person name="Kellis M."/>
            <person name="Gelbart W."/>
            <person name="Iyer V.N."/>
            <person name="Pollard D.A."/>
            <person name="Sackton T.B."/>
            <person name="Larracuente A.M."/>
            <person name="Singh N.D."/>
            <person name="Abad J.P."/>
            <person name="Abt D.N."/>
            <person name="Adryan B."/>
            <person name="Aguade M."/>
            <person name="Akashi H."/>
            <person name="Anderson W.W."/>
            <person name="Aquadro C.F."/>
            <person name="Ardell D.H."/>
            <person name="Arguello R."/>
            <person name="Artieri C.G."/>
            <person name="Barbash D.A."/>
            <person name="Barker D."/>
            <person name="Barsanti P."/>
            <person name="Batterham P."/>
            <person name="Batzoglou S."/>
            <person name="Begun D."/>
            <person name="Bhutkar A."/>
            <person name="Blanco E."/>
            <person name="Bosak S.A."/>
            <person name="Bradley R.K."/>
            <person name="Brand A.D."/>
            <person name="Brent M.R."/>
            <person name="Brooks A.N."/>
            <person name="Brown R.H."/>
            <person name="Butlin R.K."/>
            <person name="Caggese C."/>
            <person name="Calvi B.R."/>
            <person name="Bernardo de Carvalho A."/>
            <person name="Caspi A."/>
            <person name="Castrezana S."/>
            <person name="Celniker S.E."/>
            <person name="Chang J.L."/>
            <person name="Chapple C."/>
            <person name="Chatterji S."/>
            <person name="Chinwalla A."/>
            <person name="Civetta A."/>
            <person name="Clifton S.W."/>
            <person name="Comeron J.M."/>
            <person name="Costello J.C."/>
            <person name="Coyne J.A."/>
            <person name="Daub J."/>
            <person name="David R.G."/>
            <person name="Delcher A.L."/>
            <person name="Delehaunty K."/>
            <person name="Do C.B."/>
            <person name="Ebling H."/>
            <person name="Edwards K."/>
            <person name="Eickbush T."/>
            <person name="Evans J.D."/>
            <person name="Filipski A."/>
            <person name="Findeiss S."/>
            <person name="Freyhult E."/>
            <person name="Fulton L."/>
            <person name="Fulton R."/>
            <person name="Garcia A.C."/>
            <person name="Gardiner A."/>
            <person name="Garfield D.A."/>
            <person name="Garvin B.E."/>
            <person name="Gibson G."/>
            <person name="Gilbert D."/>
            <person name="Gnerre S."/>
            <person name="Godfrey J."/>
            <person name="Good R."/>
            <person name="Gotea V."/>
            <person name="Gravely B."/>
            <person name="Greenberg A.J."/>
            <person name="Griffiths-Jones S."/>
            <person name="Gross S."/>
            <person name="Guigo R."/>
            <person name="Gustafson E.A."/>
            <person name="Haerty W."/>
            <person name="Hahn M.W."/>
            <person name="Halligan D.L."/>
            <person name="Halpern A.L."/>
            <person name="Halter G.M."/>
            <person name="Han M.V."/>
            <person name="Heger A."/>
            <person name="Hillier L."/>
            <person name="Hinrichs A.S."/>
            <person name="Holmes I."/>
            <person name="Hoskins R.A."/>
            <person name="Hubisz M.J."/>
            <person name="Hultmark D."/>
            <person name="Huntley M.A."/>
            <person name="Jaffe D.B."/>
            <person name="Jagadeeshan S."/>
            <person name="Jeck W.R."/>
            <person name="Johnson J."/>
            <person name="Jones C.D."/>
            <person name="Jordan W.C."/>
            <person name="Karpen G.H."/>
            <person name="Kataoka E."/>
            <person name="Keightley P.D."/>
            <person name="Kheradpour P."/>
            <person name="Kirkness E.F."/>
            <person name="Koerich L.B."/>
            <person name="Kristiansen K."/>
            <person name="Kudrna D."/>
            <person name="Kulathinal R.J."/>
            <person name="Kumar S."/>
            <person name="Kwok R."/>
            <person name="Lander E."/>
            <person name="Langley C.H."/>
            <person name="Lapoint R."/>
            <person name="Lazzaro B.P."/>
            <person name="Lee S.J."/>
            <person name="Levesque L."/>
            <person name="Li R."/>
            <person name="Lin C.F."/>
            <person name="Lin M.F."/>
            <person name="Lindblad-Toh K."/>
            <person name="Llopart A."/>
            <person name="Long M."/>
            <person name="Low L."/>
            <person name="Lozovsky E."/>
            <person name="Lu J."/>
            <person name="Luo M."/>
            <person name="Machado C.A."/>
            <person name="Makalowski W."/>
            <person name="Marzo M."/>
            <person name="Matsuda M."/>
            <person name="Matzkin L."/>
            <person name="McAllister B."/>
            <person name="McBride C.S."/>
            <person name="McKernan B."/>
            <person name="McKernan K."/>
            <person name="Mendez-Lago M."/>
            <person name="Minx P."/>
            <person name="Mollenhauer M.U."/>
            <person name="Montooth K."/>
            <person name="Mount S.M."/>
            <person name="Mu X."/>
            <person name="Myers E."/>
            <person name="Negre B."/>
            <person name="Newfeld S."/>
            <person name="Nielsen R."/>
            <person name="Noor M.A."/>
            <person name="O'Grady P."/>
            <person name="Pachter L."/>
            <person name="Papaceit M."/>
            <person name="Parisi M.J."/>
            <person name="Parisi M."/>
            <person name="Parts L."/>
            <person name="Pedersen J.S."/>
            <person name="Pesole G."/>
            <person name="Phillippy A.M."/>
            <person name="Ponting C.P."/>
            <person name="Pop M."/>
            <person name="Porcelli D."/>
            <person name="Powell J.R."/>
            <person name="Prohaska S."/>
            <person name="Pruitt K."/>
            <person name="Puig M."/>
            <person name="Quesneville H."/>
            <person name="Ram K.R."/>
            <person name="Rand D."/>
            <person name="Rasmussen M.D."/>
            <person name="Reed L.K."/>
            <person name="Reenan R."/>
            <person name="Reily A."/>
            <person name="Remington K.A."/>
            <person name="Rieger T.T."/>
            <person name="Ritchie M.G."/>
            <person name="Robin C."/>
            <person name="Rogers Y.H."/>
            <person name="Rohde C."/>
            <person name="Rozas J."/>
            <person name="Rubenfield M.J."/>
            <person name="Ruiz A."/>
            <person name="Russo S."/>
            <person name="Salzberg S.L."/>
            <person name="Sanchez-Gracia A."/>
            <person name="Saranga D.J."/>
            <person name="Sato H."/>
            <person name="Schaeffer S.W."/>
            <person name="Schatz M.C."/>
            <person name="Schlenke T."/>
            <person name="Schwartz R."/>
            <person name="Segarra C."/>
            <person name="Singh R.S."/>
            <person name="Sirot L."/>
            <person name="Sirota M."/>
            <person name="Sisneros N.B."/>
            <person name="Smith C.D."/>
            <person name="Smith T.F."/>
            <person name="Spieth J."/>
            <person name="Stage D.E."/>
            <person name="Stark A."/>
            <person name="Stephan W."/>
            <person name="Strausberg R.L."/>
            <person name="Strempel S."/>
            <person name="Sturgill D."/>
            <person name="Sutton G."/>
            <person name="Sutton G.G."/>
            <person name="Tao W."/>
            <person name="Teichmann S."/>
            <person name="Tobari Y.N."/>
            <person name="Tomimura Y."/>
            <person name="Tsolas J.M."/>
            <person name="Valente V.L."/>
            <person name="Venter E."/>
            <person name="Venter J.C."/>
            <person name="Vicario S."/>
            <person name="Vieira F.G."/>
            <person name="Vilella A.J."/>
            <person name="Villasante A."/>
            <person name="Walenz B."/>
            <person name="Wang J."/>
            <person name="Wasserman M."/>
            <person name="Watts T."/>
            <person name="Wilson D."/>
            <person name="Wilson R.K."/>
            <person name="Wing R.A."/>
            <person name="Wolfner M.F."/>
            <person name="Wong A."/>
            <person name="Wong G.K."/>
            <person name="Wu C.I."/>
            <person name="Wu G."/>
            <person name="Yamamoto D."/>
            <person name="Yang H.P."/>
            <person name="Yang S.P."/>
            <person name="Yorke J.A."/>
            <person name="Yoshida K."/>
            <person name="Zdobnov E."/>
            <person name="Zhang P."/>
            <person name="Zhang Y."/>
            <person name="Zimin A.V."/>
            <person name="Baldwin J."/>
            <person name="Abdouelleil A."/>
            <person name="Abdulkadir J."/>
            <person name="Abebe A."/>
            <person name="Abera B."/>
            <person name="Abreu J."/>
            <person name="Acer S.C."/>
            <person name="Aftuck L."/>
            <person name="Alexander A."/>
            <person name="An P."/>
            <person name="Anderson E."/>
            <person name="Anderson S."/>
            <person name="Arachi H."/>
            <person name="Azer M."/>
            <person name="Bachantsang P."/>
            <person name="Barry A."/>
            <person name="Bayul T."/>
            <person name="Berlin A."/>
            <person name="Bessette D."/>
            <person name="Bloom T."/>
            <person name="Blye J."/>
            <person name="Boguslavskiy L."/>
            <person name="Bonnet C."/>
            <person name="Boukhgalter B."/>
            <person name="Bourzgui I."/>
            <person name="Brown A."/>
            <person name="Cahill P."/>
            <person name="Channer S."/>
            <person name="Cheshatsang Y."/>
            <person name="Chuda L."/>
            <person name="Citroen M."/>
            <person name="Collymore A."/>
            <person name="Cooke P."/>
            <person name="Costello M."/>
            <person name="D'Aco K."/>
            <person name="Daza R."/>
            <person name="De Haan G."/>
            <person name="DeGray S."/>
            <person name="DeMaso C."/>
            <person name="Dhargay N."/>
            <person name="Dooley K."/>
            <person name="Dooley E."/>
            <person name="Doricent M."/>
            <person name="Dorje P."/>
            <person name="Dorjee K."/>
            <person name="Dupes A."/>
            <person name="Elong R."/>
            <person name="Falk J."/>
            <person name="Farina A."/>
            <person name="Faro S."/>
            <person name="Ferguson D."/>
            <person name="Fisher S."/>
            <person name="Foley C.D."/>
            <person name="Franke A."/>
            <person name="Friedrich D."/>
            <person name="Gadbois L."/>
            <person name="Gearin G."/>
            <person name="Gearin C.R."/>
            <person name="Giannoukos G."/>
            <person name="Goode T."/>
            <person name="Graham J."/>
            <person name="Grandbois E."/>
            <person name="Grewal S."/>
            <person name="Gyaltsen K."/>
            <person name="Hafez N."/>
            <person name="Hagos B."/>
            <person name="Hall J."/>
            <person name="Henson C."/>
            <person name="Hollinger A."/>
            <person name="Honan T."/>
            <person name="Huard M.D."/>
            <person name="Hughes L."/>
            <person name="Hurhula B."/>
            <person name="Husby M.E."/>
            <person name="Kamat A."/>
            <person name="Kanga B."/>
            <person name="Kashin S."/>
            <person name="Khazanovich D."/>
            <person name="Kisner P."/>
            <person name="Lance K."/>
            <person name="Lara M."/>
            <person name="Lee W."/>
            <person name="Lennon N."/>
            <person name="Letendre F."/>
            <person name="LeVine R."/>
            <person name="Lipovsky A."/>
            <person name="Liu X."/>
            <person name="Liu J."/>
            <person name="Liu S."/>
            <person name="Lokyitsang T."/>
            <person name="Lokyitsang Y."/>
            <person name="Lubonja R."/>
            <person name="Lui A."/>
            <person name="MacDonald P."/>
            <person name="Magnisalis V."/>
            <person name="Maru K."/>
            <person name="Matthews C."/>
            <person name="McCusker W."/>
            <person name="McDonough S."/>
            <person name="Mehta T."/>
            <person name="Meldrim J."/>
            <person name="Meneus L."/>
            <person name="Mihai O."/>
            <person name="Mihalev A."/>
            <person name="Mihova T."/>
            <person name="Mittelman R."/>
            <person name="Mlenga V."/>
            <person name="Montmayeur A."/>
            <person name="Mulrain L."/>
            <person name="Navidi A."/>
            <person name="Naylor J."/>
            <person name="Negash T."/>
            <person name="Nguyen T."/>
            <person name="Nguyen N."/>
            <person name="Nicol R."/>
            <person name="Norbu C."/>
            <person name="Norbu N."/>
            <person name="Novod N."/>
            <person name="O'Neill B."/>
            <person name="Osman S."/>
            <person name="Markiewicz E."/>
            <person name="Oyono O.L."/>
            <person name="Patti C."/>
            <person name="Phunkhang P."/>
            <person name="Pierre F."/>
            <person name="Priest M."/>
            <person name="Raghuraman S."/>
            <person name="Rege F."/>
            <person name="Reyes R."/>
            <person name="Rise C."/>
            <person name="Rogov P."/>
            <person name="Ross K."/>
            <person name="Ryan E."/>
            <person name="Settipalli S."/>
            <person name="Shea T."/>
            <person name="Sherpa N."/>
            <person name="Shi L."/>
            <person name="Shih D."/>
            <person name="Sparrow T."/>
            <person name="Spaulding J."/>
            <person name="Stalker J."/>
            <person name="Stange-Thomann N."/>
            <person name="Stavropoulos S."/>
            <person name="Stone C."/>
            <person name="Strader C."/>
            <person name="Tesfaye S."/>
            <person name="Thomson T."/>
            <person name="Thoulutsang Y."/>
            <person name="Thoulutsang D."/>
            <person name="Topham K."/>
            <person name="Topping I."/>
            <person name="Tsamla T."/>
            <person name="Vassiliev H."/>
            <person name="Vo A."/>
            <person name="Wangchuk T."/>
            <person name="Wangdi T."/>
            <person name="Weiand M."/>
            <person name="Wilkinson J."/>
            <person name="Wilson A."/>
            <person name="Yadav S."/>
            <person name="Young G."/>
            <person name="Yu Q."/>
            <person name="Zembek L."/>
            <person name="Zhong D."/>
            <person name="Zimmer A."/>
            <person name="Zwirko Z."/>
            <person name="Jaffe D.B."/>
            <person name="Alvarez P."/>
            <person name="Brockman W."/>
            <person name="Butler J."/>
            <person name="Chin C."/>
            <person name="Gnerre S."/>
            <person name="Grabherr M."/>
            <person name="Kleber M."/>
            <person name="Mauceli E."/>
            <person name="MacCallum I."/>
        </authorList>
    </citation>
    <scope>NUCLEOTIDE SEQUENCE [LARGE SCALE GENOMIC DNA]</scope>
    <source>
        <strain evidence="5">Tucson 14030-0811.24</strain>
    </source>
</reference>
<evidence type="ECO:0000256" key="3">
    <source>
        <dbReference type="SAM" id="SignalP"/>
    </source>
</evidence>
<feature type="compositionally biased region" description="Basic and acidic residues" evidence="1">
    <location>
        <begin position="421"/>
        <end position="435"/>
    </location>
</feature>
<dbReference type="OrthoDB" id="6614503at2759"/>
<feature type="compositionally biased region" description="Basic and acidic residues" evidence="1">
    <location>
        <begin position="583"/>
        <end position="593"/>
    </location>
</feature>
<dbReference type="Proteomes" id="UP000007798">
    <property type="component" value="Unassembled WGS sequence"/>
</dbReference>
<accession>B4NF85</accession>
<keyword evidence="5" id="KW-1185">Reference proteome</keyword>